<accession>A0A2Z6NR68</accession>
<dbReference type="AlphaFoldDB" id="A0A2Z6NR68"/>
<evidence type="ECO:0000313" key="3">
    <source>
        <dbReference type="Proteomes" id="UP000242715"/>
    </source>
</evidence>
<dbReference type="Proteomes" id="UP000242715">
    <property type="component" value="Unassembled WGS sequence"/>
</dbReference>
<sequence>MVPPLKKRHFVATTAALRPTSNCRRCLLPSEGLRRRWDRLHETDTSFHKTPPSFHTVISNETPPPFHPRSYR</sequence>
<feature type="compositionally biased region" description="Pro residues" evidence="1">
    <location>
        <begin position="62"/>
        <end position="72"/>
    </location>
</feature>
<proteinExistence type="predicted"/>
<name>A0A2Z6NR68_TRISU</name>
<evidence type="ECO:0000313" key="2">
    <source>
        <dbReference type="EMBL" id="GAU46571.1"/>
    </source>
</evidence>
<evidence type="ECO:0000256" key="1">
    <source>
        <dbReference type="SAM" id="MobiDB-lite"/>
    </source>
</evidence>
<protein>
    <submittedName>
        <fullName evidence="2">Uncharacterized protein</fullName>
    </submittedName>
</protein>
<reference evidence="3" key="1">
    <citation type="journal article" date="2017" name="Front. Plant Sci.">
        <title>Climate Clever Clovers: New Paradigm to Reduce the Environmental Footprint of Ruminants by Breeding Low Methanogenic Forages Utilizing Haplotype Variation.</title>
        <authorList>
            <person name="Kaur P."/>
            <person name="Appels R."/>
            <person name="Bayer P.E."/>
            <person name="Keeble-Gagnere G."/>
            <person name="Wang J."/>
            <person name="Hirakawa H."/>
            <person name="Shirasawa K."/>
            <person name="Vercoe P."/>
            <person name="Stefanova K."/>
            <person name="Durmic Z."/>
            <person name="Nichols P."/>
            <person name="Revell C."/>
            <person name="Isobe S.N."/>
            <person name="Edwards D."/>
            <person name="Erskine W."/>
        </authorList>
    </citation>
    <scope>NUCLEOTIDE SEQUENCE [LARGE SCALE GENOMIC DNA]</scope>
    <source>
        <strain evidence="3">cv. Daliak</strain>
    </source>
</reference>
<keyword evidence="3" id="KW-1185">Reference proteome</keyword>
<dbReference type="EMBL" id="DF974227">
    <property type="protein sequence ID" value="GAU46571.1"/>
    <property type="molecule type" value="Genomic_DNA"/>
</dbReference>
<feature type="region of interest" description="Disordered" evidence="1">
    <location>
        <begin position="48"/>
        <end position="72"/>
    </location>
</feature>
<gene>
    <name evidence="2" type="ORF">TSUD_272100</name>
</gene>
<organism evidence="2 3">
    <name type="scientific">Trifolium subterraneum</name>
    <name type="common">Subterranean clover</name>
    <dbReference type="NCBI Taxonomy" id="3900"/>
    <lineage>
        <taxon>Eukaryota</taxon>
        <taxon>Viridiplantae</taxon>
        <taxon>Streptophyta</taxon>
        <taxon>Embryophyta</taxon>
        <taxon>Tracheophyta</taxon>
        <taxon>Spermatophyta</taxon>
        <taxon>Magnoliopsida</taxon>
        <taxon>eudicotyledons</taxon>
        <taxon>Gunneridae</taxon>
        <taxon>Pentapetalae</taxon>
        <taxon>rosids</taxon>
        <taxon>fabids</taxon>
        <taxon>Fabales</taxon>
        <taxon>Fabaceae</taxon>
        <taxon>Papilionoideae</taxon>
        <taxon>50 kb inversion clade</taxon>
        <taxon>NPAAA clade</taxon>
        <taxon>Hologalegina</taxon>
        <taxon>IRL clade</taxon>
        <taxon>Trifolieae</taxon>
        <taxon>Trifolium</taxon>
    </lineage>
</organism>